<dbReference type="Gene3D" id="2.120.10.80">
    <property type="entry name" value="Kelch-type beta propeller"/>
    <property type="match status" value="1"/>
</dbReference>
<accession>A0A9W5WUV9</accession>
<dbReference type="InterPro" id="IPR015915">
    <property type="entry name" value="Kelch-typ_b-propeller"/>
</dbReference>
<comment type="caution">
    <text evidence="4">The sequence shown here is derived from an EMBL/GenBank/DDBJ whole genome shotgun (WGS) entry which is preliminary data.</text>
</comment>
<evidence type="ECO:0000256" key="2">
    <source>
        <dbReference type="ARBA" id="ARBA00022737"/>
    </source>
</evidence>
<dbReference type="SUPFAM" id="SSF117281">
    <property type="entry name" value="Kelch motif"/>
    <property type="match status" value="1"/>
</dbReference>
<dbReference type="Pfam" id="PF24681">
    <property type="entry name" value="Kelch_KLHDC2_KLHL20_DRC7"/>
    <property type="match status" value="1"/>
</dbReference>
<name>A0A9W5WUV9_BABOV</name>
<feature type="region of interest" description="Disordered" evidence="3">
    <location>
        <begin position="723"/>
        <end position="747"/>
    </location>
</feature>
<gene>
    <name evidence="4" type="ORF">BaOVIS_017940</name>
</gene>
<evidence type="ECO:0000313" key="4">
    <source>
        <dbReference type="EMBL" id="GFE54390.1"/>
    </source>
</evidence>
<dbReference type="AlphaFoldDB" id="A0A9W5WUV9"/>
<dbReference type="OrthoDB" id="10251809at2759"/>
<dbReference type="PANTHER" id="PTHR46093">
    <property type="entry name" value="ACYL-COA-BINDING DOMAIN-CONTAINING PROTEIN 5"/>
    <property type="match status" value="1"/>
</dbReference>
<sequence length="747" mass="82646">MCDFVSCRFGHSVDAFIARRNTDDALGQTGTDANTVDLERPEPIVNNGKQDDVSLYQNKMLLKEKVSQLTCHIPHNVNTESLWEQKLNAEESRQVIHGMWHMEQSDKFWDTLSKEEEINFPFKNLNPATLDDYVSGKFTVMPDFKSQHIKALLSDLIPNRKGATAGSGSHHEAAERIKHKSNIQLMMFGGAIPTAKQLQSCEGKLSLTSILDRIEDLKVTNELFTLTVKDGTGKWEEIEPIGTPSPRAFHATCIVYADIDTPLLCVTGGFGVKREIADMKLHVLPLLQDINGAKWIEIRTAGSIPKRRYGHTMGQVGEYLTIFGGTDGRRILNDLWVLNIHNGTCAPGAGKSTNEWKCVDILGPIPSPRCFHAAVKIGIEPSNPIIIYGGITANENSRIYSLNIDMFNELRWSLLPITVKGPIEKRAFHSMAYSNGEILITGGEDYTYEAPTVEQCLIYHIEAREFLHTEEALPLTGHRSVLINGRMAHFGGLKCHTTRVYLEPIYGPKGIEESVDIAEMIERQYIEEMLRRLEETELDRARAMEEEPCKNTLCAMQHHGVCSELQREVANVVGEPIDGLLNGVILSAQPVTIRESGVPTTSPSRVMSQMVTKKTAQSVSHTSPPTASIILDASDCANGTQCIPYLEIALSNPVSQGFPTAVSQASTPTASQQPRTTASQLIQQSVAQSQTFSIPPIASTRPKRQSAKICAQKIEEEAARRLAAEMQRENAGKQTENTVEVKPKTDP</sequence>
<keyword evidence="1" id="KW-0880">Kelch repeat</keyword>
<keyword evidence="5" id="KW-1185">Reference proteome</keyword>
<feature type="region of interest" description="Disordered" evidence="3">
    <location>
        <begin position="660"/>
        <end position="680"/>
    </location>
</feature>
<evidence type="ECO:0000256" key="3">
    <source>
        <dbReference type="SAM" id="MobiDB-lite"/>
    </source>
</evidence>
<keyword evidence="2" id="KW-0677">Repeat</keyword>
<dbReference type="PANTHER" id="PTHR46093:SF18">
    <property type="entry name" value="FIBRONECTIN TYPE-III DOMAIN-CONTAINING PROTEIN"/>
    <property type="match status" value="1"/>
</dbReference>
<reference evidence="4" key="1">
    <citation type="submission" date="2019-12" db="EMBL/GenBank/DDBJ databases">
        <title>Genome sequence of Babesia ovis.</title>
        <authorList>
            <person name="Yamagishi J."/>
            <person name="Sevinc F."/>
            <person name="Xuan X."/>
        </authorList>
    </citation>
    <scope>NUCLEOTIDE SEQUENCE</scope>
    <source>
        <strain evidence="4">Selcuk</strain>
    </source>
</reference>
<protein>
    <submittedName>
        <fullName evidence="4">Uncharacterized protein</fullName>
    </submittedName>
</protein>
<dbReference type="EMBL" id="BLIY01000016">
    <property type="protein sequence ID" value="GFE54390.1"/>
    <property type="molecule type" value="Genomic_DNA"/>
</dbReference>
<evidence type="ECO:0000313" key="5">
    <source>
        <dbReference type="Proteomes" id="UP001057455"/>
    </source>
</evidence>
<dbReference type="Proteomes" id="UP001057455">
    <property type="component" value="Unassembled WGS sequence"/>
</dbReference>
<organism evidence="4 5">
    <name type="scientific">Babesia ovis</name>
    <dbReference type="NCBI Taxonomy" id="5869"/>
    <lineage>
        <taxon>Eukaryota</taxon>
        <taxon>Sar</taxon>
        <taxon>Alveolata</taxon>
        <taxon>Apicomplexa</taxon>
        <taxon>Aconoidasida</taxon>
        <taxon>Piroplasmida</taxon>
        <taxon>Babesiidae</taxon>
        <taxon>Babesia</taxon>
    </lineage>
</organism>
<proteinExistence type="predicted"/>
<evidence type="ECO:0000256" key="1">
    <source>
        <dbReference type="ARBA" id="ARBA00022441"/>
    </source>
</evidence>